<dbReference type="EMBL" id="JBHFEH010000018">
    <property type="protein sequence ID" value="KAL2053977.1"/>
    <property type="molecule type" value="Genomic_DNA"/>
</dbReference>
<comment type="similarity">
    <text evidence="2">Belongs to the RNase PH family.</text>
</comment>
<evidence type="ECO:0000256" key="4">
    <source>
        <dbReference type="ARBA" id="ARBA00022835"/>
    </source>
</evidence>
<reference evidence="7 8" key="1">
    <citation type="submission" date="2024-09" db="EMBL/GenBank/DDBJ databases">
        <title>Rethinking Asexuality: The Enigmatic Case of Functional Sexual Genes in Lepraria (Stereocaulaceae).</title>
        <authorList>
            <person name="Doellman M."/>
            <person name="Sun Y."/>
            <person name="Barcenas-Pena A."/>
            <person name="Lumbsch H.T."/>
            <person name="Grewe F."/>
        </authorList>
    </citation>
    <scope>NUCLEOTIDE SEQUENCE [LARGE SCALE GENOMIC DNA]</scope>
    <source>
        <strain evidence="7 8">Grewe 0041</strain>
    </source>
</reference>
<keyword evidence="3" id="KW-0698">rRNA processing</keyword>
<dbReference type="CDD" id="cd11372">
    <property type="entry name" value="RNase_PH_RRP46"/>
    <property type="match status" value="1"/>
</dbReference>
<dbReference type="InterPro" id="IPR020568">
    <property type="entry name" value="Ribosomal_Su5_D2-typ_SF"/>
</dbReference>
<dbReference type="Gene3D" id="3.30.230.70">
    <property type="entry name" value="GHMP Kinase, N-terminal domain"/>
    <property type="match status" value="1"/>
</dbReference>
<keyword evidence="8" id="KW-1185">Reference proteome</keyword>
<sequence length="252" mass="27099">MVNVTLSPLYRADGSATFTSNGYSVIAAVNGPIEVQRRDELPEEAAIDVAIRPAAGVGGVRERHLESIIQNTLRHVILVSAHPRTLIQITLQIVASQDDSLYPGNLPQAASNVPVLPALLQASILALLSASIPLSMTLTATLISVKENGGVAPSPSAQDLEAATSIHVLAFSSHGDLLVVESEGYFTMDTWEKVYAKARLICHGEKEEDSESEDLSMDTEEVTKLEDILKDAVRQKVAAEYRWKQSPDSAAT</sequence>
<dbReference type="InterPro" id="IPR050080">
    <property type="entry name" value="RNase_PH"/>
</dbReference>
<evidence type="ECO:0000313" key="7">
    <source>
        <dbReference type="EMBL" id="KAL2053977.1"/>
    </source>
</evidence>
<evidence type="ECO:0000313" key="8">
    <source>
        <dbReference type="Proteomes" id="UP001590951"/>
    </source>
</evidence>
<feature type="domain" description="Exoribonuclease phosphorolytic" evidence="6">
    <location>
        <begin position="4"/>
        <end position="133"/>
    </location>
</feature>
<protein>
    <recommendedName>
        <fullName evidence="6">Exoribonuclease phosphorolytic domain-containing protein</fullName>
    </recommendedName>
</protein>
<dbReference type="SUPFAM" id="SSF55666">
    <property type="entry name" value="Ribonuclease PH domain 2-like"/>
    <property type="match status" value="1"/>
</dbReference>
<keyword evidence="5" id="KW-0539">Nucleus</keyword>
<dbReference type="Proteomes" id="UP001590951">
    <property type="component" value="Unassembled WGS sequence"/>
</dbReference>
<accession>A0ABR4B7Z0</accession>
<evidence type="ECO:0000256" key="1">
    <source>
        <dbReference type="ARBA" id="ARBA00004123"/>
    </source>
</evidence>
<name>A0ABR4B7Z0_9LECA</name>
<dbReference type="InterPro" id="IPR001247">
    <property type="entry name" value="ExoRNase_PH_dom1"/>
</dbReference>
<dbReference type="PANTHER" id="PTHR11953">
    <property type="entry name" value="EXOSOME COMPLEX COMPONENT"/>
    <property type="match status" value="1"/>
</dbReference>
<organism evidence="7 8">
    <name type="scientific">Lepraria finkii</name>
    <dbReference type="NCBI Taxonomy" id="1340010"/>
    <lineage>
        <taxon>Eukaryota</taxon>
        <taxon>Fungi</taxon>
        <taxon>Dikarya</taxon>
        <taxon>Ascomycota</taxon>
        <taxon>Pezizomycotina</taxon>
        <taxon>Lecanoromycetes</taxon>
        <taxon>OSLEUM clade</taxon>
        <taxon>Lecanoromycetidae</taxon>
        <taxon>Lecanorales</taxon>
        <taxon>Lecanorineae</taxon>
        <taxon>Stereocaulaceae</taxon>
        <taxon>Lepraria</taxon>
    </lineage>
</organism>
<comment type="caution">
    <text evidence="7">The sequence shown here is derived from an EMBL/GenBank/DDBJ whole genome shotgun (WGS) entry which is preliminary data.</text>
</comment>
<dbReference type="InterPro" id="IPR036345">
    <property type="entry name" value="ExoRNase_PH_dom2_sf"/>
</dbReference>
<dbReference type="PANTHER" id="PTHR11953:SF1">
    <property type="entry name" value="EXOSOME COMPLEX COMPONENT RRP46"/>
    <property type="match status" value="1"/>
</dbReference>
<evidence type="ECO:0000259" key="6">
    <source>
        <dbReference type="Pfam" id="PF01138"/>
    </source>
</evidence>
<comment type="subcellular location">
    <subcellularLocation>
        <location evidence="1">Nucleus</location>
    </subcellularLocation>
</comment>
<evidence type="ECO:0000256" key="2">
    <source>
        <dbReference type="ARBA" id="ARBA00006678"/>
    </source>
</evidence>
<proteinExistence type="inferred from homology"/>
<evidence type="ECO:0000256" key="3">
    <source>
        <dbReference type="ARBA" id="ARBA00022552"/>
    </source>
</evidence>
<dbReference type="InterPro" id="IPR027408">
    <property type="entry name" value="PNPase/RNase_PH_dom_sf"/>
</dbReference>
<dbReference type="Pfam" id="PF01138">
    <property type="entry name" value="RNase_PH"/>
    <property type="match status" value="1"/>
</dbReference>
<dbReference type="SUPFAM" id="SSF54211">
    <property type="entry name" value="Ribosomal protein S5 domain 2-like"/>
    <property type="match status" value="1"/>
</dbReference>
<keyword evidence="4" id="KW-0271">Exosome</keyword>
<evidence type="ECO:0000256" key="5">
    <source>
        <dbReference type="ARBA" id="ARBA00023242"/>
    </source>
</evidence>
<gene>
    <name evidence="7" type="ORF">ABVK25_005906</name>
</gene>